<name>A0AAV1RXK0_9ROSI</name>
<comment type="caution">
    <text evidence="1">The sequence shown here is derived from an EMBL/GenBank/DDBJ whole genome shotgun (WGS) entry which is preliminary data.</text>
</comment>
<gene>
    <name evidence="1" type="ORF">DCAF_LOCUS15279</name>
</gene>
<dbReference type="AlphaFoldDB" id="A0AAV1RXK0"/>
<dbReference type="Proteomes" id="UP001314170">
    <property type="component" value="Unassembled WGS sequence"/>
</dbReference>
<organism evidence="1 2">
    <name type="scientific">Dovyalis caffra</name>
    <dbReference type="NCBI Taxonomy" id="77055"/>
    <lineage>
        <taxon>Eukaryota</taxon>
        <taxon>Viridiplantae</taxon>
        <taxon>Streptophyta</taxon>
        <taxon>Embryophyta</taxon>
        <taxon>Tracheophyta</taxon>
        <taxon>Spermatophyta</taxon>
        <taxon>Magnoliopsida</taxon>
        <taxon>eudicotyledons</taxon>
        <taxon>Gunneridae</taxon>
        <taxon>Pentapetalae</taxon>
        <taxon>rosids</taxon>
        <taxon>fabids</taxon>
        <taxon>Malpighiales</taxon>
        <taxon>Salicaceae</taxon>
        <taxon>Flacourtieae</taxon>
        <taxon>Dovyalis</taxon>
    </lineage>
</organism>
<accession>A0AAV1RXK0</accession>
<reference evidence="1 2" key="1">
    <citation type="submission" date="2024-01" db="EMBL/GenBank/DDBJ databases">
        <authorList>
            <person name="Waweru B."/>
        </authorList>
    </citation>
    <scope>NUCLEOTIDE SEQUENCE [LARGE SCALE GENOMIC DNA]</scope>
</reference>
<sequence length="99" mass="11537">MHHEALEITKKFMNKLVRILVKRDELTLEGWSVDRQDVKSRPHESRLHMEIWIGALMISLCENSDPALLVFSSQPISRLMVFVNDMLNVGDRNHGYTTF</sequence>
<evidence type="ECO:0000313" key="1">
    <source>
        <dbReference type="EMBL" id="CAK7340198.1"/>
    </source>
</evidence>
<proteinExistence type="predicted"/>
<keyword evidence="2" id="KW-1185">Reference proteome</keyword>
<dbReference type="EMBL" id="CAWUPB010001159">
    <property type="protein sequence ID" value="CAK7340198.1"/>
    <property type="molecule type" value="Genomic_DNA"/>
</dbReference>
<evidence type="ECO:0000313" key="2">
    <source>
        <dbReference type="Proteomes" id="UP001314170"/>
    </source>
</evidence>
<protein>
    <submittedName>
        <fullName evidence="1">Uncharacterized protein</fullName>
    </submittedName>
</protein>